<name>A0A1F4SGZ2_UNCSA</name>
<dbReference type="SUPFAM" id="SSF143880">
    <property type="entry name" value="NE0471 N-terminal domain-like"/>
    <property type="match status" value="1"/>
</dbReference>
<dbReference type="STRING" id="1802579.A2310_08890"/>
<accession>A0A1F4SGZ2</accession>
<evidence type="ECO:0000313" key="1">
    <source>
        <dbReference type="EMBL" id="OGC19718.1"/>
    </source>
</evidence>
<comment type="caution">
    <text evidence="1">The sequence shown here is derived from an EMBL/GenBank/DDBJ whole genome shotgun (WGS) entry which is preliminary data.</text>
</comment>
<reference evidence="1 2" key="1">
    <citation type="journal article" date="2016" name="Nat. Commun.">
        <title>Thousands of microbial genomes shed light on interconnected biogeochemical processes in an aquifer system.</title>
        <authorList>
            <person name="Anantharaman K."/>
            <person name="Brown C.T."/>
            <person name="Hug L.A."/>
            <person name="Sharon I."/>
            <person name="Castelle C.J."/>
            <person name="Probst A.J."/>
            <person name="Thomas B.C."/>
            <person name="Singh A."/>
            <person name="Wilkins M.J."/>
            <person name="Karaoz U."/>
            <person name="Brodie E.L."/>
            <person name="Williams K.H."/>
            <person name="Hubbard S.S."/>
            <person name="Banfield J.F."/>
        </authorList>
    </citation>
    <scope>NUCLEOTIDE SEQUENCE [LARGE SCALE GENOMIC DNA]</scope>
</reference>
<organism evidence="1 2">
    <name type="scientific">candidate division WOR-1 bacterium RIFOXYB2_FULL_37_13</name>
    <dbReference type="NCBI Taxonomy" id="1802579"/>
    <lineage>
        <taxon>Bacteria</taxon>
        <taxon>Bacillati</taxon>
        <taxon>Saganbacteria</taxon>
    </lineage>
</organism>
<dbReference type="Pfam" id="PF10387">
    <property type="entry name" value="DUF2442"/>
    <property type="match status" value="1"/>
</dbReference>
<dbReference type="Gene3D" id="3.30.2020.10">
    <property type="entry name" value="NE0471-like N-terminal domain"/>
    <property type="match status" value="1"/>
</dbReference>
<sequence length="84" mass="9677">MHNIIKAECLQPYKIRIRFSDNIEGVVDLSDLAGKGVFKFWNDPENFKAVKIDPQTNTIMWDNGNIDLCPDSLYEEVTTGRMKQ</sequence>
<proteinExistence type="predicted"/>
<evidence type="ECO:0008006" key="3">
    <source>
        <dbReference type="Google" id="ProtNLM"/>
    </source>
</evidence>
<dbReference type="EMBL" id="MEUB01000060">
    <property type="protein sequence ID" value="OGC19718.1"/>
    <property type="molecule type" value="Genomic_DNA"/>
</dbReference>
<evidence type="ECO:0000313" key="2">
    <source>
        <dbReference type="Proteomes" id="UP000178417"/>
    </source>
</evidence>
<dbReference type="Proteomes" id="UP000178417">
    <property type="component" value="Unassembled WGS sequence"/>
</dbReference>
<protein>
    <recommendedName>
        <fullName evidence="3">DUF2442 domain-containing protein</fullName>
    </recommendedName>
</protein>
<dbReference type="InterPro" id="IPR018841">
    <property type="entry name" value="DUF2442"/>
</dbReference>
<dbReference type="AlphaFoldDB" id="A0A1F4SGZ2"/>
<dbReference type="InterPro" id="IPR036782">
    <property type="entry name" value="NE0471-like_N"/>
</dbReference>
<gene>
    <name evidence="1" type="ORF">A2310_08890</name>
</gene>